<evidence type="ECO:0000313" key="3">
    <source>
        <dbReference type="Proteomes" id="UP001206595"/>
    </source>
</evidence>
<dbReference type="GeneID" id="75912984"/>
<evidence type="ECO:0000313" key="2">
    <source>
        <dbReference type="EMBL" id="KAI8581367.1"/>
    </source>
</evidence>
<accession>A0AAD5EDL1</accession>
<dbReference type="RefSeq" id="XP_051446371.1">
    <property type="nucleotide sequence ID" value="XM_051587639.1"/>
</dbReference>
<keyword evidence="1" id="KW-1133">Transmembrane helix</keyword>
<dbReference type="EMBL" id="MU620906">
    <property type="protein sequence ID" value="KAI8581367.1"/>
    <property type="molecule type" value="Genomic_DNA"/>
</dbReference>
<reference evidence="2" key="2">
    <citation type="journal article" date="2022" name="Proc. Natl. Acad. Sci. U.S.A.">
        <title>Diploid-dominant life cycles characterize the early evolution of Fungi.</title>
        <authorList>
            <person name="Amses K.R."/>
            <person name="Simmons D.R."/>
            <person name="Longcore J.E."/>
            <person name="Mondo S.J."/>
            <person name="Seto K."/>
            <person name="Jeronimo G.H."/>
            <person name="Bonds A.E."/>
            <person name="Quandt C.A."/>
            <person name="Davis W.J."/>
            <person name="Chang Y."/>
            <person name="Federici B.A."/>
            <person name="Kuo A."/>
            <person name="LaButti K."/>
            <person name="Pangilinan J."/>
            <person name="Andreopoulos W."/>
            <person name="Tritt A."/>
            <person name="Riley R."/>
            <person name="Hundley H."/>
            <person name="Johnson J."/>
            <person name="Lipzen A."/>
            <person name="Barry K."/>
            <person name="Lang B.F."/>
            <person name="Cuomo C.A."/>
            <person name="Buchler N.E."/>
            <person name="Grigoriev I.V."/>
            <person name="Spatafora J.W."/>
            <person name="Stajich J.E."/>
            <person name="James T.Y."/>
        </authorList>
    </citation>
    <scope>NUCLEOTIDE SEQUENCE</scope>
    <source>
        <strain evidence="2">AG</strain>
    </source>
</reference>
<organism evidence="2 3">
    <name type="scientific">Umbelopsis ramanniana AG</name>
    <dbReference type="NCBI Taxonomy" id="1314678"/>
    <lineage>
        <taxon>Eukaryota</taxon>
        <taxon>Fungi</taxon>
        <taxon>Fungi incertae sedis</taxon>
        <taxon>Mucoromycota</taxon>
        <taxon>Mucoromycotina</taxon>
        <taxon>Umbelopsidomycetes</taxon>
        <taxon>Umbelopsidales</taxon>
        <taxon>Umbelopsidaceae</taxon>
        <taxon>Umbelopsis</taxon>
    </lineage>
</organism>
<evidence type="ECO:0000256" key="1">
    <source>
        <dbReference type="SAM" id="Phobius"/>
    </source>
</evidence>
<reference evidence="2" key="1">
    <citation type="submission" date="2021-06" db="EMBL/GenBank/DDBJ databases">
        <authorList>
            <consortium name="DOE Joint Genome Institute"/>
            <person name="Mondo S.J."/>
            <person name="Amses K.R."/>
            <person name="Simmons D.R."/>
            <person name="Longcore J.E."/>
            <person name="Seto K."/>
            <person name="Alves G.H."/>
            <person name="Bonds A.E."/>
            <person name="Quandt C.A."/>
            <person name="Davis W.J."/>
            <person name="Chang Y."/>
            <person name="Letcher P.M."/>
            <person name="Powell M.J."/>
            <person name="Kuo A."/>
            <person name="Labutti K."/>
            <person name="Pangilinan J."/>
            <person name="Andreopoulos W."/>
            <person name="Tritt A."/>
            <person name="Riley R."/>
            <person name="Hundley H."/>
            <person name="Johnson J."/>
            <person name="Lipzen A."/>
            <person name="Barry K."/>
            <person name="Berbee M.L."/>
            <person name="Buchler N.E."/>
            <person name="Grigoriev I.V."/>
            <person name="Spatafora J.W."/>
            <person name="Stajich J.E."/>
            <person name="James T.Y."/>
        </authorList>
    </citation>
    <scope>NUCLEOTIDE SEQUENCE</scope>
    <source>
        <strain evidence="2">AG</strain>
    </source>
</reference>
<dbReference type="Proteomes" id="UP001206595">
    <property type="component" value="Unassembled WGS sequence"/>
</dbReference>
<proteinExistence type="predicted"/>
<keyword evidence="3" id="KW-1185">Reference proteome</keyword>
<feature type="transmembrane region" description="Helical" evidence="1">
    <location>
        <begin position="33"/>
        <end position="53"/>
    </location>
</feature>
<keyword evidence="1" id="KW-0812">Transmembrane</keyword>
<gene>
    <name evidence="2" type="ORF">K450DRAFT_232715</name>
</gene>
<feature type="transmembrane region" description="Helical" evidence="1">
    <location>
        <begin position="68"/>
        <end position="88"/>
    </location>
</feature>
<comment type="caution">
    <text evidence="2">The sequence shown here is derived from an EMBL/GenBank/DDBJ whole genome shotgun (WGS) entry which is preliminary data.</text>
</comment>
<keyword evidence="1" id="KW-0472">Membrane</keyword>
<name>A0AAD5EDL1_UMBRA</name>
<sequence length="90" mass="10516">MVLVYKLVICTNVKPRQLGVRTISLLSSFRHRIIPFFWLFAANKLLMPLVYIVRRGTRKPVSTTSERLMSNITALHLLTIFFFLQPLVRL</sequence>
<protein>
    <submittedName>
        <fullName evidence="2">Uncharacterized protein</fullName>
    </submittedName>
</protein>
<dbReference type="AlphaFoldDB" id="A0AAD5EDL1"/>